<feature type="transmembrane region" description="Helical" evidence="1">
    <location>
        <begin position="32"/>
        <end position="51"/>
    </location>
</feature>
<accession>A0A9P0KBP9</accession>
<organism evidence="2 3">
    <name type="scientific">Acanthoscelides obtectus</name>
    <name type="common">Bean weevil</name>
    <name type="synonym">Bruchus obtectus</name>
    <dbReference type="NCBI Taxonomy" id="200917"/>
    <lineage>
        <taxon>Eukaryota</taxon>
        <taxon>Metazoa</taxon>
        <taxon>Ecdysozoa</taxon>
        <taxon>Arthropoda</taxon>
        <taxon>Hexapoda</taxon>
        <taxon>Insecta</taxon>
        <taxon>Pterygota</taxon>
        <taxon>Neoptera</taxon>
        <taxon>Endopterygota</taxon>
        <taxon>Coleoptera</taxon>
        <taxon>Polyphaga</taxon>
        <taxon>Cucujiformia</taxon>
        <taxon>Chrysomeloidea</taxon>
        <taxon>Chrysomelidae</taxon>
        <taxon>Bruchinae</taxon>
        <taxon>Bruchini</taxon>
        <taxon>Acanthoscelides</taxon>
    </lineage>
</organism>
<comment type="caution">
    <text evidence="2">The sequence shown here is derived from an EMBL/GenBank/DDBJ whole genome shotgun (WGS) entry which is preliminary data.</text>
</comment>
<gene>
    <name evidence="2" type="ORF">ACAOBT_LOCUS9036</name>
</gene>
<dbReference type="Proteomes" id="UP001152888">
    <property type="component" value="Unassembled WGS sequence"/>
</dbReference>
<keyword evidence="1" id="KW-0472">Membrane</keyword>
<evidence type="ECO:0000313" key="3">
    <source>
        <dbReference type="Proteomes" id="UP001152888"/>
    </source>
</evidence>
<name>A0A9P0KBP9_ACAOB</name>
<dbReference type="EMBL" id="CAKOFQ010006776">
    <property type="protein sequence ID" value="CAH1970656.1"/>
    <property type="molecule type" value="Genomic_DNA"/>
</dbReference>
<keyword evidence="1" id="KW-0812">Transmembrane</keyword>
<reference evidence="2" key="1">
    <citation type="submission" date="2022-03" db="EMBL/GenBank/DDBJ databases">
        <authorList>
            <person name="Sayadi A."/>
        </authorList>
    </citation>
    <scope>NUCLEOTIDE SEQUENCE</scope>
</reference>
<feature type="transmembrane region" description="Helical" evidence="1">
    <location>
        <begin position="170"/>
        <end position="187"/>
    </location>
</feature>
<dbReference type="AlphaFoldDB" id="A0A9P0KBP9"/>
<feature type="transmembrane region" description="Helical" evidence="1">
    <location>
        <begin position="122"/>
        <end position="150"/>
    </location>
</feature>
<keyword evidence="3" id="KW-1185">Reference proteome</keyword>
<feature type="transmembrane region" description="Helical" evidence="1">
    <location>
        <begin position="6"/>
        <end position="25"/>
    </location>
</feature>
<sequence>MGSNYGTALSHIILAGTGVYCYLAVKDSPHFFAQCSFGVIVANSLLGVWRWGNPSYGYDADSIYRMTSVVQDVVALPFIACETLLNYGYQKEMAYCDAAMSALPLLLYFADRDSDDLLGLVILANALGFGVLSFMNQNYFGIAASVSYIFAHFSIRKNYRSYFDIHSQDLYNYALCFYAYFAIRAVLD</sequence>
<evidence type="ECO:0000313" key="2">
    <source>
        <dbReference type="EMBL" id="CAH1970656.1"/>
    </source>
</evidence>
<keyword evidence="1" id="KW-1133">Transmembrane helix</keyword>
<dbReference type="OrthoDB" id="26525at2759"/>
<protein>
    <submittedName>
        <fullName evidence="2">Uncharacterized protein</fullName>
    </submittedName>
</protein>
<evidence type="ECO:0000256" key="1">
    <source>
        <dbReference type="SAM" id="Phobius"/>
    </source>
</evidence>
<proteinExistence type="predicted"/>